<dbReference type="GO" id="GO:0003824">
    <property type="term" value="F:catalytic activity"/>
    <property type="evidence" value="ECO:0007669"/>
    <property type="project" value="InterPro"/>
</dbReference>
<dbReference type="InterPro" id="IPR011037">
    <property type="entry name" value="Pyrv_Knase-like_insert_dom_sf"/>
</dbReference>
<dbReference type="InterPro" id="IPR005302">
    <property type="entry name" value="MoCF_Sase_C"/>
</dbReference>
<evidence type="ECO:0000313" key="3">
    <source>
        <dbReference type="Proteomes" id="UP001143474"/>
    </source>
</evidence>
<dbReference type="GO" id="GO:0030151">
    <property type="term" value="F:molybdenum ion binding"/>
    <property type="evidence" value="ECO:0007669"/>
    <property type="project" value="InterPro"/>
</dbReference>
<dbReference type="SUPFAM" id="SSF50800">
    <property type="entry name" value="PK beta-barrel domain-like"/>
    <property type="match status" value="1"/>
</dbReference>
<evidence type="ECO:0000313" key="2">
    <source>
        <dbReference type="EMBL" id="GLK09551.1"/>
    </source>
</evidence>
<gene>
    <name evidence="2" type="ORF">GCM10017600_29570</name>
</gene>
<protein>
    <submittedName>
        <fullName evidence="2">Sulfurase</fullName>
    </submittedName>
</protein>
<dbReference type="EMBL" id="BSEV01000005">
    <property type="protein sequence ID" value="GLK09551.1"/>
    <property type="molecule type" value="Genomic_DNA"/>
</dbReference>
<proteinExistence type="predicted"/>
<feature type="domain" description="MOSC" evidence="1">
    <location>
        <begin position="54"/>
        <end position="188"/>
    </location>
</feature>
<organism evidence="2 3">
    <name type="scientific">Streptosporangium carneum</name>
    <dbReference type="NCBI Taxonomy" id="47481"/>
    <lineage>
        <taxon>Bacteria</taxon>
        <taxon>Bacillati</taxon>
        <taxon>Actinomycetota</taxon>
        <taxon>Actinomycetes</taxon>
        <taxon>Streptosporangiales</taxon>
        <taxon>Streptosporangiaceae</taxon>
        <taxon>Streptosporangium</taxon>
    </lineage>
</organism>
<dbReference type="PROSITE" id="PS51340">
    <property type="entry name" value="MOSC"/>
    <property type="match status" value="1"/>
</dbReference>
<dbReference type="Gene3D" id="2.40.33.20">
    <property type="entry name" value="PK beta-barrel domain-like"/>
    <property type="match status" value="1"/>
</dbReference>
<accession>A0A9W6MCU9</accession>
<dbReference type="PANTHER" id="PTHR30212">
    <property type="entry name" value="PROTEIN YIIM"/>
    <property type="match status" value="1"/>
</dbReference>
<keyword evidence="3" id="KW-1185">Reference proteome</keyword>
<dbReference type="GO" id="GO:0030170">
    <property type="term" value="F:pyridoxal phosphate binding"/>
    <property type="evidence" value="ECO:0007669"/>
    <property type="project" value="InterPro"/>
</dbReference>
<name>A0A9W6MCU9_9ACTN</name>
<dbReference type="Pfam" id="PF03473">
    <property type="entry name" value="MOSC"/>
    <property type="match status" value="1"/>
</dbReference>
<dbReference type="PANTHER" id="PTHR30212:SF2">
    <property type="entry name" value="PROTEIN YIIM"/>
    <property type="match status" value="1"/>
</dbReference>
<dbReference type="InterPro" id="IPR052353">
    <property type="entry name" value="Benzoxazolinone_Detox_Enz"/>
</dbReference>
<evidence type="ECO:0000259" key="1">
    <source>
        <dbReference type="PROSITE" id="PS51340"/>
    </source>
</evidence>
<sequence length="237" mass="25956">MGPGDSCDGKREKRLASPGEGGYRRVMRIVAVNVGRAVDAEWAGKLGRTAIDKAEARGRIEVGPNGLAGDERADVEHHGAPDHAVYSYAREDYDWWQRELGRELRNGCFGENLTTEGLDVNGAVIGERWRVGTAVIEVTGPRVPCLVFRNWLGEKGWIKRFTQAGRVGAYLRVVELGDLGSGDAVEIVARPEGSVTVTESFRAYHGDKELLRRLLAVPGHSPVWDEVADRVLGGRRA</sequence>
<reference evidence="2" key="1">
    <citation type="journal article" date="2014" name="Int. J. Syst. Evol. Microbiol.">
        <title>Complete genome sequence of Corynebacterium casei LMG S-19264T (=DSM 44701T), isolated from a smear-ripened cheese.</title>
        <authorList>
            <consortium name="US DOE Joint Genome Institute (JGI-PGF)"/>
            <person name="Walter F."/>
            <person name="Albersmeier A."/>
            <person name="Kalinowski J."/>
            <person name="Ruckert C."/>
        </authorList>
    </citation>
    <scope>NUCLEOTIDE SEQUENCE</scope>
    <source>
        <strain evidence="2">VKM Ac-2007</strain>
    </source>
</reference>
<dbReference type="AlphaFoldDB" id="A0A9W6MCU9"/>
<dbReference type="Proteomes" id="UP001143474">
    <property type="component" value="Unassembled WGS sequence"/>
</dbReference>
<comment type="caution">
    <text evidence="2">The sequence shown here is derived from an EMBL/GenBank/DDBJ whole genome shotgun (WGS) entry which is preliminary data.</text>
</comment>
<reference evidence="2" key="2">
    <citation type="submission" date="2023-01" db="EMBL/GenBank/DDBJ databases">
        <authorList>
            <person name="Sun Q."/>
            <person name="Evtushenko L."/>
        </authorList>
    </citation>
    <scope>NUCLEOTIDE SEQUENCE</scope>
    <source>
        <strain evidence="2">VKM Ac-2007</strain>
    </source>
</reference>